<sequence>MSAFATPSRLSSNTGTAGAVRGGSSGRRVVRSALELLMESNTPEVEHRRQHPTTFSVTYTSTPATAGEQTRVAGRSAAAGAPPPPHPAASAAAVAAPPRHGRTEPSALQFISPDGRAPRTTTAITTTTAAAAAAVPRRRRPSEREGRRPVSTSHTLSSSSSSDDTQMDDDGDGSAGSSASLFTSAAAPQPPPPPPTSLSRRLYEDTDTAPPSPRRQTVATDASPSSPSTGETAEGVTHAELRSAVAAALRRYESERDAEEEAVLRQVGEEVEAQASRYADLLEAHEAVCASRDAVQAELDEATQRCAELARALQHAETQTAKRREVELHHTRDAHRLQEERLAAAAAELEAQRVRYERRQDTLVAQLTAARAELAEAVQRAAQLDEELSAQQARAAEASAGSADEYADIHRRVQQLALSMASMEDVLRERDATISDQAARLSEMTDRHAAEVRALTTDKETCVADLAAARDALQRQTVGIRRRMHRVQHAEQRSAEAEAEAEAARRTLRKAAADQQRVVQMLRDVLAAVKQRLPGRDGDGDGAAHGPLSSSRRSPTQLRTSALDGTLVYSGGHDEADEVSSCSAITPRSPSGASSELAPRSSASESSSEGDAPAVPPPSATARQHSTPPPPPSRVSTPLVTRRARTTSPTTARTATSTQAAAEDTESVVHASLPLRQLSSQALLLVREVRQSVARLVAQRRRRQSPSGVATAAALEQACRYLKSELHKTRAALEEARAELQWRTLTMAAWEADMHASRRNALAAEKRQLECETRAETSALACEQAAATLAEATAAAAESSRRAAAAEAALAEGQAAAAAERTALAETHAAALAELTARHGEDVAAAELRQQHIDAAHTAELAELRRAVATTTATHVAAAEAWAAERASHESRVVRLEAAARRSAALEAEAALHAEAERATLAVIQRIAQAHAAPALGSADADVDVDDSRVSWRRGGAVSPTEKRLFSVGGGVAEDDGAAEVEEVVVLEMGAASSTRGTRTGTADAARRRRVLKTAASAATGRTAALSHVAARLTRTSSSPGHVTAASTPPTSHVVRGGGGRGASPPPPSMVAGAADVSDGATLASLRQHAVAAVQQLAWEATCLREAVEAAAVAAQPAPPAKQPPTEARRPRDAAAAEVWYGSGAAVGGATPSLTAHVVARYPPHELHQPTRTSLIELRSAAVTSPTVHARGDAGAPRTPAPRQPQRATSGDASTPASPGALASEHTYNISPWSRRAAPPQHSCSASPHPASPPAPHRDTAGAAKLWCEVRRSSSMEDGLSVCTGSAGRGDVDGIGSPTRPPSLRAASSSSRVR</sequence>
<feature type="region of interest" description="Disordered" evidence="2">
    <location>
        <begin position="1"/>
        <end position="26"/>
    </location>
</feature>
<dbReference type="PANTHER" id="PTHR45615">
    <property type="entry name" value="MYOSIN HEAVY CHAIN, NON-MUSCLE"/>
    <property type="match status" value="1"/>
</dbReference>
<feature type="compositionally biased region" description="Polar residues" evidence="2">
    <location>
        <begin position="580"/>
        <end position="592"/>
    </location>
</feature>
<feature type="region of interest" description="Disordered" evidence="2">
    <location>
        <begin position="1034"/>
        <end position="1066"/>
    </location>
</feature>
<feature type="compositionally biased region" description="Low complexity" evidence="2">
    <location>
        <begin position="118"/>
        <end position="135"/>
    </location>
</feature>
<proteinExistence type="predicted"/>
<feature type="compositionally biased region" description="Polar residues" evidence="2">
    <location>
        <begin position="59"/>
        <end position="68"/>
    </location>
</feature>
<feature type="compositionally biased region" description="Low complexity" evidence="2">
    <location>
        <begin position="88"/>
        <end position="98"/>
    </location>
</feature>
<gene>
    <name evidence="3" type="ORF">NESM_000278900</name>
</gene>
<name>A0AAW0FC26_9TRYP</name>
<feature type="region of interest" description="Disordered" evidence="2">
    <location>
        <begin position="59"/>
        <end position="239"/>
    </location>
</feature>
<organism evidence="3 4">
    <name type="scientific">Novymonas esmeraldas</name>
    <dbReference type="NCBI Taxonomy" id="1808958"/>
    <lineage>
        <taxon>Eukaryota</taxon>
        <taxon>Discoba</taxon>
        <taxon>Euglenozoa</taxon>
        <taxon>Kinetoplastea</taxon>
        <taxon>Metakinetoplastina</taxon>
        <taxon>Trypanosomatida</taxon>
        <taxon>Trypanosomatidae</taxon>
        <taxon>Novymonas</taxon>
    </lineage>
</organism>
<dbReference type="PANTHER" id="PTHR45615:SF36">
    <property type="entry name" value="MYOSIN HEAVY CHAIN-LIKE, ISOFORM B-RELATED"/>
    <property type="match status" value="1"/>
</dbReference>
<evidence type="ECO:0000256" key="1">
    <source>
        <dbReference type="SAM" id="Coils"/>
    </source>
</evidence>
<feature type="compositionally biased region" description="Polar residues" evidence="2">
    <location>
        <begin position="214"/>
        <end position="231"/>
    </location>
</feature>
<keyword evidence="4" id="KW-1185">Reference proteome</keyword>
<feature type="compositionally biased region" description="Low complexity" evidence="2">
    <location>
        <begin position="593"/>
        <end position="609"/>
    </location>
</feature>
<dbReference type="GO" id="GO:0016460">
    <property type="term" value="C:myosin II complex"/>
    <property type="evidence" value="ECO:0007669"/>
    <property type="project" value="TreeGrafter"/>
</dbReference>
<feature type="region of interest" description="Disordered" evidence="2">
    <location>
        <begin position="1184"/>
        <end position="1260"/>
    </location>
</feature>
<evidence type="ECO:0000256" key="2">
    <source>
        <dbReference type="SAM" id="MobiDB-lite"/>
    </source>
</evidence>
<feature type="compositionally biased region" description="Low complexity" evidence="2">
    <location>
        <begin position="1237"/>
        <end position="1249"/>
    </location>
</feature>
<feature type="compositionally biased region" description="Polar residues" evidence="2">
    <location>
        <begin position="1034"/>
        <end position="1051"/>
    </location>
</feature>
<feature type="compositionally biased region" description="Low complexity" evidence="2">
    <location>
        <begin position="1302"/>
        <end position="1314"/>
    </location>
</feature>
<dbReference type="GO" id="GO:0031032">
    <property type="term" value="P:actomyosin structure organization"/>
    <property type="evidence" value="ECO:0007669"/>
    <property type="project" value="TreeGrafter"/>
</dbReference>
<evidence type="ECO:0000313" key="4">
    <source>
        <dbReference type="Proteomes" id="UP001430356"/>
    </source>
</evidence>
<feature type="coiled-coil region" evidence="1">
    <location>
        <begin position="480"/>
        <end position="514"/>
    </location>
</feature>
<comment type="caution">
    <text evidence="3">The sequence shown here is derived from an EMBL/GenBank/DDBJ whole genome shotgun (WGS) entry which is preliminary data.</text>
</comment>
<dbReference type="Proteomes" id="UP001430356">
    <property type="component" value="Unassembled WGS sequence"/>
</dbReference>
<evidence type="ECO:0000313" key="3">
    <source>
        <dbReference type="EMBL" id="KAK7202100.1"/>
    </source>
</evidence>
<dbReference type="EMBL" id="JAECZO010000024">
    <property type="protein sequence ID" value="KAK7202100.1"/>
    <property type="molecule type" value="Genomic_DNA"/>
</dbReference>
<feature type="coiled-coil region" evidence="1">
    <location>
        <begin position="292"/>
        <end position="394"/>
    </location>
</feature>
<feature type="compositionally biased region" description="Low complexity" evidence="2">
    <location>
        <begin position="634"/>
        <end position="662"/>
    </location>
</feature>
<dbReference type="GO" id="GO:0051015">
    <property type="term" value="F:actin filament binding"/>
    <property type="evidence" value="ECO:0007669"/>
    <property type="project" value="TreeGrafter"/>
</dbReference>
<protein>
    <submittedName>
        <fullName evidence="3">Uncharacterized protein</fullName>
    </submittedName>
</protein>
<reference evidence="3 4" key="1">
    <citation type="journal article" date="2021" name="MBio">
        <title>A New Model Trypanosomatid, Novymonas esmeraldas: Genomic Perception of Its 'Candidatus Pandoraea novymonadis' Endosymbiont.</title>
        <authorList>
            <person name="Zakharova A."/>
            <person name="Saura A."/>
            <person name="Butenko A."/>
            <person name="Podesvova L."/>
            <person name="Warmusova S."/>
            <person name="Kostygov A.Y."/>
            <person name="Nenarokova A."/>
            <person name="Lukes J."/>
            <person name="Opperdoes F.R."/>
            <person name="Yurchenko V."/>
        </authorList>
    </citation>
    <scope>NUCLEOTIDE SEQUENCE [LARGE SCALE GENOMIC DNA]</scope>
    <source>
        <strain evidence="3 4">E262AT.01</strain>
    </source>
</reference>
<keyword evidence="1" id="KW-0175">Coiled coil</keyword>
<feature type="region of interest" description="Disordered" evidence="2">
    <location>
        <begin position="531"/>
        <end position="664"/>
    </location>
</feature>
<feature type="compositionally biased region" description="Polar residues" evidence="2">
    <location>
        <begin position="549"/>
        <end position="560"/>
    </location>
</feature>
<feature type="region of interest" description="Disordered" evidence="2">
    <location>
        <begin position="1274"/>
        <end position="1314"/>
    </location>
</feature>
<feature type="compositionally biased region" description="Low complexity" evidence="2">
    <location>
        <begin position="149"/>
        <end position="164"/>
    </location>
</feature>
<dbReference type="GO" id="GO:0032982">
    <property type="term" value="C:myosin filament"/>
    <property type="evidence" value="ECO:0007669"/>
    <property type="project" value="TreeGrafter"/>
</dbReference>
<accession>A0AAW0FC26</accession>
<dbReference type="GO" id="GO:0005737">
    <property type="term" value="C:cytoplasm"/>
    <property type="evidence" value="ECO:0007669"/>
    <property type="project" value="TreeGrafter"/>
</dbReference>